<name>A0ABP9D9E2_9BACT</name>
<proteinExistence type="predicted"/>
<dbReference type="Pfam" id="PF13205">
    <property type="entry name" value="Big_5"/>
    <property type="match status" value="1"/>
</dbReference>
<organism evidence="3 4">
    <name type="scientific">Algivirga pacifica</name>
    <dbReference type="NCBI Taxonomy" id="1162670"/>
    <lineage>
        <taxon>Bacteria</taxon>
        <taxon>Pseudomonadati</taxon>
        <taxon>Bacteroidota</taxon>
        <taxon>Cytophagia</taxon>
        <taxon>Cytophagales</taxon>
        <taxon>Flammeovirgaceae</taxon>
        <taxon>Algivirga</taxon>
    </lineage>
</organism>
<dbReference type="Proteomes" id="UP001500298">
    <property type="component" value="Unassembled WGS sequence"/>
</dbReference>
<keyword evidence="4" id="KW-1185">Reference proteome</keyword>
<evidence type="ECO:0000313" key="3">
    <source>
        <dbReference type="EMBL" id="GAA4830531.1"/>
    </source>
</evidence>
<evidence type="ECO:0000256" key="1">
    <source>
        <dbReference type="ARBA" id="ARBA00022729"/>
    </source>
</evidence>
<gene>
    <name evidence="3" type="ORF">GCM10023331_14740</name>
</gene>
<protein>
    <recommendedName>
        <fullName evidence="2">SbsA Ig-like domain-containing protein</fullName>
    </recommendedName>
</protein>
<comment type="caution">
    <text evidence="3">The sequence shown here is derived from an EMBL/GenBank/DDBJ whole genome shotgun (WGS) entry which is preliminary data.</text>
</comment>
<sequence length="542" mass="62521">MVPPKMMLSIPKRGQVNYTDQELILYFDERVQQDQLKQKLIITPYDKDFGYRIKVKKNRVKIVFDSLLQENTTYSLDFQDGIVDVTEKNPASNMFIYFSTGEALDSMNIIGSVIDLYTGKPVQDAIVLLYDANDTLDIEEDYPKYVAKTNSIGMYILDRFKSGNYYVYALKDEDRNYKYSLRHELIGFFEAPIEIQSTISQLKIPIVDYDTRPLSFGKVSKDNKDLLLTFNKGLLNYRVEIQDTPYKDSIFHTMDPKEGIIRLLYTGKEPMSDSIEVMFSVTDSIEQELDSTAFIQFEKVDTSKEEKEEKGSGGFLGLGKGDSKTIKRSLFSFQLKEPTDSRIIQDDSFRVVLDFGTPVTDINYDSIYIFDKSDTLLLDRKITLNHNGTEADLGLFKMDSAFTLWFKEASFISYKGDSSSSNQSSFQVKDEEQYGAIEGEIKGSPTSFFVQLVDNNYQVVQEVYNQKLFRFEYIKPGNYYVRVLIDENGDGIWSKGDFKKRIPPEPIVYYKNGKVLNVIANWEISRDELIIDLDEKENSKKR</sequence>
<reference evidence="4" key="1">
    <citation type="journal article" date="2019" name="Int. J. Syst. Evol. Microbiol.">
        <title>The Global Catalogue of Microorganisms (GCM) 10K type strain sequencing project: providing services to taxonomists for standard genome sequencing and annotation.</title>
        <authorList>
            <consortium name="The Broad Institute Genomics Platform"/>
            <consortium name="The Broad Institute Genome Sequencing Center for Infectious Disease"/>
            <person name="Wu L."/>
            <person name="Ma J."/>
        </authorList>
    </citation>
    <scope>NUCLEOTIDE SEQUENCE [LARGE SCALE GENOMIC DNA]</scope>
    <source>
        <strain evidence="4">JCM 18326</strain>
    </source>
</reference>
<dbReference type="EMBL" id="BAABJX010000022">
    <property type="protein sequence ID" value="GAA4830531.1"/>
    <property type="molecule type" value="Genomic_DNA"/>
</dbReference>
<keyword evidence="1" id="KW-0732">Signal</keyword>
<accession>A0ABP9D9E2</accession>
<evidence type="ECO:0000313" key="4">
    <source>
        <dbReference type="Proteomes" id="UP001500298"/>
    </source>
</evidence>
<dbReference type="SUPFAM" id="SSF49478">
    <property type="entry name" value="Cna protein B-type domain"/>
    <property type="match status" value="1"/>
</dbReference>
<evidence type="ECO:0000259" key="2">
    <source>
        <dbReference type="Pfam" id="PF13205"/>
    </source>
</evidence>
<dbReference type="InterPro" id="IPR032812">
    <property type="entry name" value="SbsA_Ig"/>
</dbReference>
<feature type="domain" description="SbsA Ig-like" evidence="2">
    <location>
        <begin position="3"/>
        <end position="100"/>
    </location>
</feature>